<feature type="region of interest" description="Disordered" evidence="1">
    <location>
        <begin position="65"/>
        <end position="103"/>
    </location>
</feature>
<feature type="region of interest" description="Disordered" evidence="1">
    <location>
        <begin position="147"/>
        <end position="180"/>
    </location>
</feature>
<feature type="compositionally biased region" description="Basic and acidic residues" evidence="1">
    <location>
        <begin position="147"/>
        <end position="161"/>
    </location>
</feature>
<organism evidence="2">
    <name type="scientific">Ostreococcus tauri</name>
    <name type="common">Marine green alga</name>
    <dbReference type="NCBI Taxonomy" id="70448"/>
    <lineage>
        <taxon>Eukaryota</taxon>
        <taxon>Viridiplantae</taxon>
        <taxon>Chlorophyta</taxon>
        <taxon>Mamiellophyceae</taxon>
        <taxon>Mamiellales</taxon>
        <taxon>Bathycoccaceae</taxon>
        <taxon>Ostreococcus</taxon>
    </lineage>
</organism>
<protein>
    <submittedName>
        <fullName evidence="2">Uncharacterized protein</fullName>
    </submittedName>
</protein>
<name>A0A1Y5HZK9_OSTTA</name>
<dbReference type="Proteomes" id="UP000195557">
    <property type="component" value="Unassembled WGS sequence"/>
</dbReference>
<feature type="compositionally biased region" description="Basic and acidic residues" evidence="1">
    <location>
        <begin position="79"/>
        <end position="89"/>
    </location>
</feature>
<evidence type="ECO:0000256" key="1">
    <source>
        <dbReference type="SAM" id="MobiDB-lite"/>
    </source>
</evidence>
<accession>A0A1Y5HZK9</accession>
<evidence type="ECO:0000313" key="2">
    <source>
        <dbReference type="EMBL" id="OUS42698.1"/>
    </source>
</evidence>
<reference evidence="2" key="1">
    <citation type="submission" date="2017-04" db="EMBL/GenBank/DDBJ databases">
        <title>Population genomics of picophytoplankton unveils novel chromosome hypervariability.</title>
        <authorList>
            <consortium name="DOE Joint Genome Institute"/>
            <person name="Blanc-Mathieu R."/>
            <person name="Krasovec M."/>
            <person name="Hebrard M."/>
            <person name="Yau S."/>
            <person name="Desgranges E."/>
            <person name="Martin J."/>
            <person name="Schackwitz W."/>
            <person name="Kuo A."/>
            <person name="Salin G."/>
            <person name="Donnadieu C."/>
            <person name="Desdevises Y."/>
            <person name="Sanchez-Ferandin S."/>
            <person name="Moreau H."/>
            <person name="Rivals E."/>
            <person name="Grigoriev I.V."/>
            <person name="Grimsley N."/>
            <person name="Eyre-Walker A."/>
            <person name="Piganeau G."/>
        </authorList>
    </citation>
    <scope>NUCLEOTIDE SEQUENCE [LARGE SCALE GENOMIC DNA]</scope>
    <source>
        <strain evidence="2">RCC 1115</strain>
    </source>
</reference>
<sequence>MDLLLVLAGLGSGEDRDRGIGESRTEARTPVKTTPTLRVEPCSYPSGRMLLNTLLPNLKNKTLSRARGAERVDDDGDDHDDKRDEDYGISRRFASSPDDFASTSTSIASMTESMAHSAARVEAIVTALATRVDAMEKKIDQILSEMRASREEGESGDRACVTDDDSPPASPVPTPITSPCLVRATPSPSLVNAFAELYA</sequence>
<dbReference type="AlphaFoldDB" id="A0A1Y5HZK9"/>
<proteinExistence type="predicted"/>
<gene>
    <name evidence="2" type="ORF">BE221DRAFT_201553</name>
</gene>
<dbReference type="EMBL" id="KZ155838">
    <property type="protein sequence ID" value="OUS42698.1"/>
    <property type="molecule type" value="Genomic_DNA"/>
</dbReference>